<reference evidence="2" key="1">
    <citation type="journal article" date="2023" name="Mol. Phylogenet. Evol.">
        <title>Genome-scale phylogeny and comparative genomics of the fungal order Sordariales.</title>
        <authorList>
            <person name="Hensen N."/>
            <person name="Bonometti L."/>
            <person name="Westerberg I."/>
            <person name="Brannstrom I.O."/>
            <person name="Guillou S."/>
            <person name="Cros-Aarteil S."/>
            <person name="Calhoun S."/>
            <person name="Haridas S."/>
            <person name="Kuo A."/>
            <person name="Mondo S."/>
            <person name="Pangilinan J."/>
            <person name="Riley R."/>
            <person name="LaButti K."/>
            <person name="Andreopoulos B."/>
            <person name="Lipzen A."/>
            <person name="Chen C."/>
            <person name="Yan M."/>
            <person name="Daum C."/>
            <person name="Ng V."/>
            <person name="Clum A."/>
            <person name="Steindorff A."/>
            <person name="Ohm R.A."/>
            <person name="Martin F."/>
            <person name="Silar P."/>
            <person name="Natvig D.O."/>
            <person name="Lalanne C."/>
            <person name="Gautier V."/>
            <person name="Ament-Velasquez S.L."/>
            <person name="Kruys A."/>
            <person name="Hutchinson M.I."/>
            <person name="Powell A.J."/>
            <person name="Barry K."/>
            <person name="Miller A.N."/>
            <person name="Grigoriev I.V."/>
            <person name="Debuchy R."/>
            <person name="Gladieux P."/>
            <person name="Hiltunen Thoren M."/>
            <person name="Johannesson H."/>
        </authorList>
    </citation>
    <scope>NUCLEOTIDE SEQUENCE</scope>
    <source>
        <strain evidence="2">PSN309</strain>
    </source>
</reference>
<evidence type="ECO:0000313" key="2">
    <source>
        <dbReference type="EMBL" id="KAK4183901.1"/>
    </source>
</evidence>
<feature type="signal peptide" evidence="1">
    <location>
        <begin position="1"/>
        <end position="22"/>
    </location>
</feature>
<sequence length="202" mass="21832">MLFTSALIVSAAAFAIAAPAASELTVIQPTPIHLLLAPGEVPESVVNATALGIDIWGDLPDDAVKIAEHQWDIPEGTKAAAWLRAQSDLELYESALEARGYQAHLARRQGSAEIGLGLWTGNNCNGRGFYTDNAYYGTFYLNGNVNHFSLNVARRGLRRGEYLDLLRNSGSDWCGGYIITFTGDAPTGCFPVTSVVCFRLHL</sequence>
<protein>
    <recommendedName>
        <fullName evidence="4">Ecp2 effector protein domain-containing protein</fullName>
    </recommendedName>
</protein>
<dbReference type="AlphaFoldDB" id="A0AAN6WM87"/>
<feature type="chain" id="PRO_5043017082" description="Ecp2 effector protein domain-containing protein" evidence="1">
    <location>
        <begin position="23"/>
        <end position="202"/>
    </location>
</feature>
<organism evidence="2 3">
    <name type="scientific">Podospora australis</name>
    <dbReference type="NCBI Taxonomy" id="1536484"/>
    <lineage>
        <taxon>Eukaryota</taxon>
        <taxon>Fungi</taxon>
        <taxon>Dikarya</taxon>
        <taxon>Ascomycota</taxon>
        <taxon>Pezizomycotina</taxon>
        <taxon>Sordariomycetes</taxon>
        <taxon>Sordariomycetidae</taxon>
        <taxon>Sordariales</taxon>
        <taxon>Podosporaceae</taxon>
        <taxon>Podospora</taxon>
    </lineage>
</organism>
<accession>A0AAN6WM87</accession>
<evidence type="ECO:0008006" key="4">
    <source>
        <dbReference type="Google" id="ProtNLM"/>
    </source>
</evidence>
<evidence type="ECO:0000256" key="1">
    <source>
        <dbReference type="SAM" id="SignalP"/>
    </source>
</evidence>
<dbReference type="Proteomes" id="UP001302126">
    <property type="component" value="Unassembled WGS sequence"/>
</dbReference>
<proteinExistence type="predicted"/>
<gene>
    <name evidence="2" type="ORF">QBC35DRAFT_418001</name>
</gene>
<keyword evidence="3" id="KW-1185">Reference proteome</keyword>
<reference evidence="2" key="2">
    <citation type="submission" date="2023-05" db="EMBL/GenBank/DDBJ databases">
        <authorList>
            <consortium name="Lawrence Berkeley National Laboratory"/>
            <person name="Steindorff A."/>
            <person name="Hensen N."/>
            <person name="Bonometti L."/>
            <person name="Westerberg I."/>
            <person name="Brannstrom I.O."/>
            <person name="Guillou S."/>
            <person name="Cros-Aarteil S."/>
            <person name="Calhoun S."/>
            <person name="Haridas S."/>
            <person name="Kuo A."/>
            <person name="Mondo S."/>
            <person name="Pangilinan J."/>
            <person name="Riley R."/>
            <person name="Labutti K."/>
            <person name="Andreopoulos B."/>
            <person name="Lipzen A."/>
            <person name="Chen C."/>
            <person name="Yanf M."/>
            <person name="Daum C."/>
            <person name="Ng V."/>
            <person name="Clum A."/>
            <person name="Ohm R."/>
            <person name="Martin F."/>
            <person name="Silar P."/>
            <person name="Natvig D."/>
            <person name="Lalanne C."/>
            <person name="Gautier V."/>
            <person name="Ament-Velasquez S.L."/>
            <person name="Kruys A."/>
            <person name="Hutchinson M.I."/>
            <person name="Powell A.J."/>
            <person name="Barry K."/>
            <person name="Miller A.N."/>
            <person name="Grigoriev I.V."/>
            <person name="Debuchy R."/>
            <person name="Gladieux P."/>
            <person name="Thoren M.H."/>
            <person name="Johannesson H."/>
        </authorList>
    </citation>
    <scope>NUCLEOTIDE SEQUENCE</scope>
    <source>
        <strain evidence="2">PSN309</strain>
    </source>
</reference>
<keyword evidence="1" id="KW-0732">Signal</keyword>
<evidence type="ECO:0000313" key="3">
    <source>
        <dbReference type="Proteomes" id="UP001302126"/>
    </source>
</evidence>
<dbReference type="EMBL" id="MU864516">
    <property type="protein sequence ID" value="KAK4183901.1"/>
    <property type="molecule type" value="Genomic_DNA"/>
</dbReference>
<comment type="caution">
    <text evidence="2">The sequence shown here is derived from an EMBL/GenBank/DDBJ whole genome shotgun (WGS) entry which is preliminary data.</text>
</comment>
<name>A0AAN6WM87_9PEZI</name>